<dbReference type="GO" id="GO:0051213">
    <property type="term" value="F:dioxygenase activity"/>
    <property type="evidence" value="ECO:0007669"/>
    <property type="project" value="UniProtKB-KW"/>
</dbReference>
<dbReference type="InterPro" id="IPR008775">
    <property type="entry name" value="Phytyl_CoA_dOase-like"/>
</dbReference>
<proteinExistence type="predicted"/>
<comment type="caution">
    <text evidence="1">The sequence shown here is derived from an EMBL/GenBank/DDBJ whole genome shotgun (WGS) entry which is preliminary data.</text>
</comment>
<dbReference type="RefSeq" id="WP_378114587.1">
    <property type="nucleotide sequence ID" value="NZ_JBHSNC010000059.1"/>
</dbReference>
<dbReference type="Gene3D" id="2.60.120.620">
    <property type="entry name" value="q2cbj1_9rhob like domain"/>
    <property type="match status" value="1"/>
</dbReference>
<keyword evidence="1" id="KW-0223">Dioxygenase</keyword>
<keyword evidence="1" id="KW-0560">Oxidoreductase</keyword>
<name>A0ABW0RB28_9BACL</name>
<organism evidence="1 2">
    <name type="scientific">Cohnella yongneupensis</name>
    <dbReference type="NCBI Taxonomy" id="425006"/>
    <lineage>
        <taxon>Bacteria</taxon>
        <taxon>Bacillati</taxon>
        <taxon>Bacillota</taxon>
        <taxon>Bacilli</taxon>
        <taxon>Bacillales</taxon>
        <taxon>Paenibacillaceae</taxon>
        <taxon>Cohnella</taxon>
    </lineage>
</organism>
<keyword evidence="2" id="KW-1185">Reference proteome</keyword>
<evidence type="ECO:0000313" key="1">
    <source>
        <dbReference type="EMBL" id="MFC5532599.1"/>
    </source>
</evidence>
<dbReference type="SUPFAM" id="SSF51197">
    <property type="entry name" value="Clavaminate synthase-like"/>
    <property type="match status" value="1"/>
</dbReference>
<dbReference type="Proteomes" id="UP001596108">
    <property type="component" value="Unassembled WGS sequence"/>
</dbReference>
<reference evidence="2" key="1">
    <citation type="journal article" date="2019" name="Int. J. Syst. Evol. Microbiol.">
        <title>The Global Catalogue of Microorganisms (GCM) 10K type strain sequencing project: providing services to taxonomists for standard genome sequencing and annotation.</title>
        <authorList>
            <consortium name="The Broad Institute Genomics Platform"/>
            <consortium name="The Broad Institute Genome Sequencing Center for Infectious Disease"/>
            <person name="Wu L."/>
            <person name="Ma J."/>
        </authorList>
    </citation>
    <scope>NUCLEOTIDE SEQUENCE [LARGE SCALE GENOMIC DNA]</scope>
    <source>
        <strain evidence="2">CGMCC 1.18578</strain>
    </source>
</reference>
<gene>
    <name evidence="1" type="ORF">ACFPQ4_24535</name>
</gene>
<dbReference type="EMBL" id="JBHSNC010000059">
    <property type="protein sequence ID" value="MFC5532599.1"/>
    <property type="molecule type" value="Genomic_DNA"/>
</dbReference>
<protein>
    <submittedName>
        <fullName evidence="1">Phytanoyl-CoA dioxygenase family protein</fullName>
    </submittedName>
</protein>
<dbReference type="PANTHER" id="PTHR31630">
    <property type="entry name" value="PHYTANOYL-COA DIOXYGENASE-RELATED-RELATED"/>
    <property type="match status" value="1"/>
</dbReference>
<dbReference type="Pfam" id="PF05721">
    <property type="entry name" value="PhyH"/>
    <property type="match status" value="1"/>
</dbReference>
<accession>A0ABW0RB28</accession>
<evidence type="ECO:0000313" key="2">
    <source>
        <dbReference type="Proteomes" id="UP001596108"/>
    </source>
</evidence>
<dbReference type="PANTHER" id="PTHR31630:SF6">
    <property type="entry name" value="PHYTANOYL-COA DIOXYGENASE-RELATED"/>
    <property type="match status" value="1"/>
</dbReference>
<sequence length="289" mass="33340">MQAESKPGSYLEFFNNNGYVLVKNAVPRELCEKTVRRIFEFVGKSPDDREGWYTPAEGADDYFEDQERGMLPFFHDQTLWDNRMYPKVYEVFKELLGEEKLWVSLDRVNMKLPKRESHLKLNQSFIHWDRDTSNLKFPMRVGESGLQGVLYLADTAANQGGFQCVPEIYRDLEGYIARQPADRNPTIPNLEGYEITPIPGEAGDLLIWDALLPHGNGENLSNDIRFAQYILMSPANQDDPIETEARIRAFEAYESTFLPKDPRGWERNNNASRPQLSGLGRKLLGLDRW</sequence>